<organism evidence="1">
    <name type="scientific">marine metagenome</name>
    <dbReference type="NCBI Taxonomy" id="408172"/>
    <lineage>
        <taxon>unclassified sequences</taxon>
        <taxon>metagenomes</taxon>
        <taxon>ecological metagenomes</taxon>
    </lineage>
</organism>
<dbReference type="Gene3D" id="3.90.550.10">
    <property type="entry name" value="Spore Coat Polysaccharide Biosynthesis Protein SpsA, Chain A"/>
    <property type="match status" value="1"/>
</dbReference>
<gene>
    <name evidence="1" type="ORF">METZ01_LOCUS367414</name>
</gene>
<dbReference type="SUPFAM" id="SSF53448">
    <property type="entry name" value="Nucleotide-diphospho-sugar transferases"/>
    <property type="match status" value="1"/>
</dbReference>
<feature type="non-terminal residue" evidence="1">
    <location>
        <position position="154"/>
    </location>
</feature>
<dbReference type="PANTHER" id="PTHR21485:SF3">
    <property type="entry name" value="N-ACYLNEURAMINATE CYTIDYLYLTRANSFERASE"/>
    <property type="match status" value="1"/>
</dbReference>
<dbReference type="CDD" id="cd02513">
    <property type="entry name" value="CMP-NeuAc_Synthase"/>
    <property type="match status" value="1"/>
</dbReference>
<protein>
    <recommendedName>
        <fullName evidence="2">Acylneuraminate cytidylyltransferase</fullName>
    </recommendedName>
</protein>
<evidence type="ECO:0000313" key="1">
    <source>
        <dbReference type="EMBL" id="SVD14560.1"/>
    </source>
</evidence>
<dbReference type="EMBL" id="UINC01132319">
    <property type="protein sequence ID" value="SVD14560.1"/>
    <property type="molecule type" value="Genomic_DNA"/>
</dbReference>
<evidence type="ECO:0008006" key="2">
    <source>
        <dbReference type="Google" id="ProtNLM"/>
    </source>
</evidence>
<dbReference type="PANTHER" id="PTHR21485">
    <property type="entry name" value="HAD SUPERFAMILY MEMBERS CMAS AND KDSC"/>
    <property type="match status" value="1"/>
</dbReference>
<dbReference type="AlphaFoldDB" id="A0A382SX74"/>
<feature type="non-terminal residue" evidence="1">
    <location>
        <position position="1"/>
    </location>
</feature>
<dbReference type="GO" id="GO:0008781">
    <property type="term" value="F:N-acylneuraminate cytidylyltransferase activity"/>
    <property type="evidence" value="ECO:0007669"/>
    <property type="project" value="TreeGrafter"/>
</dbReference>
<dbReference type="InterPro" id="IPR003329">
    <property type="entry name" value="Cytidylyl_trans"/>
</dbReference>
<name>A0A382SX74_9ZZZZ</name>
<dbReference type="InterPro" id="IPR029044">
    <property type="entry name" value="Nucleotide-diphossugar_trans"/>
</dbReference>
<proteinExistence type="predicted"/>
<dbReference type="InterPro" id="IPR050793">
    <property type="entry name" value="CMP-NeuNAc_synthase"/>
</dbReference>
<sequence>VGNIVGIIPARGGSVGVPLKNIKRLNGKPLIAYTIQAALASNCLDRVIVSTDHDDISRISLEYGAEVPFVRPKDISEDVDTELVLQHAIKYIEENENYKIDAVVLLQPTSPFRKVKTIQKCVKLYKETDDADSVVSVNNIEGHIVSPTMKVSDL</sequence>
<accession>A0A382SX74</accession>
<dbReference type="Pfam" id="PF02348">
    <property type="entry name" value="CTP_transf_3"/>
    <property type="match status" value="1"/>
</dbReference>
<reference evidence="1" key="1">
    <citation type="submission" date="2018-05" db="EMBL/GenBank/DDBJ databases">
        <authorList>
            <person name="Lanie J.A."/>
            <person name="Ng W.-L."/>
            <person name="Kazmierczak K.M."/>
            <person name="Andrzejewski T.M."/>
            <person name="Davidsen T.M."/>
            <person name="Wayne K.J."/>
            <person name="Tettelin H."/>
            <person name="Glass J.I."/>
            <person name="Rusch D."/>
            <person name="Podicherti R."/>
            <person name="Tsui H.-C.T."/>
            <person name="Winkler M.E."/>
        </authorList>
    </citation>
    <scope>NUCLEOTIDE SEQUENCE</scope>
</reference>